<sequence length="90" mass="10387">MAVLDNCACGDVGTPFHYAPTCTLSFHFKTPSTIRKLPWLRNLVANPHSRRRLKILMDLIQTNEQLLDAETPFYHHHPNIKSKRTLDIYG</sequence>
<reference evidence="1 2" key="1">
    <citation type="journal article" date="2019" name="Sci. Rep.">
        <title>Orb-weaving spider Araneus ventricosus genome elucidates the spidroin gene catalogue.</title>
        <authorList>
            <person name="Kono N."/>
            <person name="Nakamura H."/>
            <person name="Ohtoshi R."/>
            <person name="Moran D.A.P."/>
            <person name="Shinohara A."/>
            <person name="Yoshida Y."/>
            <person name="Fujiwara M."/>
            <person name="Mori M."/>
            <person name="Tomita M."/>
            <person name="Arakawa K."/>
        </authorList>
    </citation>
    <scope>NUCLEOTIDE SEQUENCE [LARGE SCALE GENOMIC DNA]</scope>
</reference>
<dbReference type="AlphaFoldDB" id="A0A4Y2CKU7"/>
<evidence type="ECO:0000313" key="1">
    <source>
        <dbReference type="EMBL" id="GBM03915.1"/>
    </source>
</evidence>
<evidence type="ECO:0000313" key="2">
    <source>
        <dbReference type="Proteomes" id="UP000499080"/>
    </source>
</evidence>
<gene>
    <name evidence="1" type="ORF">AVEN_185410_1</name>
</gene>
<protein>
    <submittedName>
        <fullName evidence="1">Uncharacterized protein</fullName>
    </submittedName>
</protein>
<comment type="caution">
    <text evidence="1">The sequence shown here is derived from an EMBL/GenBank/DDBJ whole genome shotgun (WGS) entry which is preliminary data.</text>
</comment>
<name>A0A4Y2CKU7_ARAVE</name>
<proteinExistence type="predicted"/>
<keyword evidence="2" id="KW-1185">Reference proteome</keyword>
<dbReference type="Proteomes" id="UP000499080">
    <property type="component" value="Unassembled WGS sequence"/>
</dbReference>
<dbReference type="EMBL" id="BGPR01000196">
    <property type="protein sequence ID" value="GBM03915.1"/>
    <property type="molecule type" value="Genomic_DNA"/>
</dbReference>
<accession>A0A4Y2CKU7</accession>
<organism evidence="1 2">
    <name type="scientific">Araneus ventricosus</name>
    <name type="common">Orbweaver spider</name>
    <name type="synonym">Epeira ventricosa</name>
    <dbReference type="NCBI Taxonomy" id="182803"/>
    <lineage>
        <taxon>Eukaryota</taxon>
        <taxon>Metazoa</taxon>
        <taxon>Ecdysozoa</taxon>
        <taxon>Arthropoda</taxon>
        <taxon>Chelicerata</taxon>
        <taxon>Arachnida</taxon>
        <taxon>Araneae</taxon>
        <taxon>Araneomorphae</taxon>
        <taxon>Entelegynae</taxon>
        <taxon>Araneoidea</taxon>
        <taxon>Araneidae</taxon>
        <taxon>Araneus</taxon>
    </lineage>
</organism>